<dbReference type="Pfam" id="PF23914">
    <property type="entry name" value="TPR_CcmH_CycH"/>
    <property type="match status" value="1"/>
</dbReference>
<dbReference type="InterPro" id="IPR051263">
    <property type="entry name" value="C-type_cytochrome_biogenesis"/>
</dbReference>
<evidence type="ECO:0000256" key="3">
    <source>
        <dbReference type="ARBA" id="ARBA00022748"/>
    </source>
</evidence>
<comment type="subcellular location">
    <subcellularLocation>
        <location evidence="1">Cell envelope</location>
    </subcellularLocation>
</comment>
<gene>
    <name evidence="9" type="primary">ccmI</name>
    <name evidence="9" type="ORF">ACFQDL_06320</name>
</gene>
<dbReference type="Proteomes" id="UP001596422">
    <property type="component" value="Unassembled WGS sequence"/>
</dbReference>
<feature type="domain" description="Cytochrome c-type biogenesis protein H TPR" evidence="8">
    <location>
        <begin position="153"/>
        <end position="269"/>
    </location>
</feature>
<accession>A0ABW1ZX66</accession>
<dbReference type="SUPFAM" id="SSF48452">
    <property type="entry name" value="TPR-like"/>
    <property type="match status" value="1"/>
</dbReference>
<evidence type="ECO:0000313" key="10">
    <source>
        <dbReference type="Proteomes" id="UP001596422"/>
    </source>
</evidence>
<dbReference type="RefSeq" id="WP_379908281.1">
    <property type="nucleotide sequence ID" value="NZ_JBHSWE010000001.1"/>
</dbReference>
<dbReference type="Gene3D" id="1.25.40.10">
    <property type="entry name" value="Tetratricopeptide repeat domain"/>
    <property type="match status" value="1"/>
</dbReference>
<comment type="caution">
    <text evidence="9">The sequence shown here is derived from an EMBL/GenBank/DDBJ whole genome shotgun (WGS) entry which is preliminary data.</text>
</comment>
<feature type="transmembrane region" description="Helical" evidence="6">
    <location>
        <begin position="99"/>
        <end position="118"/>
    </location>
</feature>
<evidence type="ECO:0000259" key="7">
    <source>
        <dbReference type="Pfam" id="PF23892"/>
    </source>
</evidence>
<feature type="repeat" description="TPR" evidence="5">
    <location>
        <begin position="164"/>
        <end position="197"/>
    </location>
</feature>
<evidence type="ECO:0000256" key="6">
    <source>
        <dbReference type="SAM" id="Phobius"/>
    </source>
</evidence>
<dbReference type="PANTHER" id="PTHR47870:SF4">
    <property type="entry name" value="CYTOCHROME C-TYPE BIOGENESIS PROTEIN CYCH"/>
    <property type="match status" value="1"/>
</dbReference>
<evidence type="ECO:0000256" key="5">
    <source>
        <dbReference type="PROSITE-ProRule" id="PRU00339"/>
    </source>
</evidence>
<dbReference type="PANTHER" id="PTHR47870">
    <property type="entry name" value="CYTOCHROME C-TYPE BIOGENESIS PROTEIN CCMH"/>
    <property type="match status" value="1"/>
</dbReference>
<dbReference type="Pfam" id="PF23892">
    <property type="entry name" value="Ig_CycH"/>
    <property type="match status" value="1"/>
</dbReference>
<dbReference type="SMART" id="SM00028">
    <property type="entry name" value="TPR"/>
    <property type="match status" value="2"/>
</dbReference>
<evidence type="ECO:0000313" key="9">
    <source>
        <dbReference type="EMBL" id="MFC6669744.1"/>
    </source>
</evidence>
<dbReference type="InterPro" id="IPR017560">
    <property type="entry name" value="Cyt_c_biogenesis_CcmI"/>
</dbReference>
<evidence type="ECO:0000256" key="2">
    <source>
        <dbReference type="ARBA" id="ARBA00022737"/>
    </source>
</evidence>
<protein>
    <submittedName>
        <fullName evidence="9">C-type cytochrome biogenesis protein CcmI</fullName>
    </submittedName>
</protein>
<dbReference type="EMBL" id="JBHSWE010000001">
    <property type="protein sequence ID" value="MFC6669744.1"/>
    <property type="molecule type" value="Genomic_DNA"/>
</dbReference>
<keyword evidence="6" id="KW-0472">Membrane</keyword>
<keyword evidence="4 5" id="KW-0802">TPR repeat</keyword>
<name>A0ABW1ZX66_9GAMM</name>
<dbReference type="InterPro" id="IPR056413">
    <property type="entry name" value="TPR_CcmH_CycH"/>
</dbReference>
<dbReference type="InterPro" id="IPR056412">
    <property type="entry name" value="Ig_CycH"/>
</dbReference>
<evidence type="ECO:0000259" key="8">
    <source>
        <dbReference type="Pfam" id="PF23914"/>
    </source>
</evidence>
<keyword evidence="3" id="KW-0201">Cytochrome c-type biogenesis</keyword>
<dbReference type="PROSITE" id="PS50005">
    <property type="entry name" value="TPR"/>
    <property type="match status" value="1"/>
</dbReference>
<keyword evidence="2" id="KW-0677">Repeat</keyword>
<sequence length="418" mass="44998">MAGLWTGIALLTALAVAFVLLPLLRARRLAQQELAEERDRQNIDIFRERLAELEQERSVGNLADGDFAELKLELERGLLEDVGDQPRRSQTASVSGGQWLTGVLLALLVPAIAFGLYWQLGSAPKLQLALERQAQPDPFDGRTPTLEEAVGRLEQELEANPENPEGWYLLATTYMGVGRYSDGVAAFARVLEQLPKDAPQYAGVMGQYAQALYFANEARMSERVRSQVEATLALDPWEVTSLGLLGIDAFESQRYAEAIGHWAKALQQADDAAAAGSLRAGIRRAQQELAALGQPVPEVPGLEAAEIRVAVRLGEGVGQDLAPDQTVFVFARPVGGRMPLAAVRLQVSDLPSEVVLDDSLAMTPEARLSSVDEVEVSARISLSGTPAAQSGDLYGTLSPVAVQGQAGVLELVIDQVVE</sequence>
<evidence type="ECO:0000256" key="1">
    <source>
        <dbReference type="ARBA" id="ARBA00004196"/>
    </source>
</evidence>
<dbReference type="InterPro" id="IPR019734">
    <property type="entry name" value="TPR_rpt"/>
</dbReference>
<reference evidence="10" key="1">
    <citation type="journal article" date="2019" name="Int. J. Syst. Evol. Microbiol.">
        <title>The Global Catalogue of Microorganisms (GCM) 10K type strain sequencing project: providing services to taxonomists for standard genome sequencing and annotation.</title>
        <authorList>
            <consortium name="The Broad Institute Genomics Platform"/>
            <consortium name="The Broad Institute Genome Sequencing Center for Infectious Disease"/>
            <person name="Wu L."/>
            <person name="Ma J."/>
        </authorList>
    </citation>
    <scope>NUCLEOTIDE SEQUENCE [LARGE SCALE GENOMIC DNA]</scope>
    <source>
        <strain evidence="10">NBRC 111756</strain>
    </source>
</reference>
<keyword evidence="10" id="KW-1185">Reference proteome</keyword>
<evidence type="ECO:0000256" key="4">
    <source>
        <dbReference type="ARBA" id="ARBA00022803"/>
    </source>
</evidence>
<dbReference type="InterPro" id="IPR011990">
    <property type="entry name" value="TPR-like_helical_dom_sf"/>
</dbReference>
<organism evidence="9 10">
    <name type="scientific">Marinobacterium aestuariivivens</name>
    <dbReference type="NCBI Taxonomy" id="1698799"/>
    <lineage>
        <taxon>Bacteria</taxon>
        <taxon>Pseudomonadati</taxon>
        <taxon>Pseudomonadota</taxon>
        <taxon>Gammaproteobacteria</taxon>
        <taxon>Oceanospirillales</taxon>
        <taxon>Oceanospirillaceae</taxon>
        <taxon>Marinobacterium</taxon>
    </lineage>
</organism>
<feature type="domain" description="Cytochrome c-type biogenesis protein H Ig-like" evidence="7">
    <location>
        <begin position="307"/>
        <end position="414"/>
    </location>
</feature>
<dbReference type="NCBIfam" id="TIGR03142">
    <property type="entry name" value="cytochro_ccmI"/>
    <property type="match status" value="1"/>
</dbReference>
<keyword evidence="6" id="KW-0812">Transmembrane</keyword>
<keyword evidence="6" id="KW-1133">Transmembrane helix</keyword>
<proteinExistence type="predicted"/>